<protein>
    <submittedName>
        <fullName evidence="2">Uncharacterized protein</fullName>
    </submittedName>
</protein>
<dbReference type="EMBL" id="CAJZBQ010000053">
    <property type="protein sequence ID" value="CAG9331642.1"/>
    <property type="molecule type" value="Genomic_DNA"/>
</dbReference>
<gene>
    <name evidence="2" type="ORF">BSTOLATCC_MIC53707</name>
</gene>
<accession>A0AAU9K172</accession>
<dbReference type="AlphaFoldDB" id="A0AAU9K172"/>
<reference evidence="2" key="1">
    <citation type="submission" date="2021-09" db="EMBL/GenBank/DDBJ databases">
        <authorList>
            <consortium name="AG Swart"/>
            <person name="Singh M."/>
            <person name="Singh A."/>
            <person name="Seah K."/>
            <person name="Emmerich C."/>
        </authorList>
    </citation>
    <scope>NUCLEOTIDE SEQUENCE</scope>
    <source>
        <strain evidence="2">ATCC30299</strain>
    </source>
</reference>
<evidence type="ECO:0000256" key="1">
    <source>
        <dbReference type="SAM" id="Phobius"/>
    </source>
</evidence>
<sequence length="74" mass="8148">MIGPPLAGVLSDNIGFENSEAAISLVLFLYIGIFVYFTKSFKCKVYEESVSPIMKNKVDVPYDTVALEDISVNP</sequence>
<keyword evidence="1" id="KW-1133">Transmembrane helix</keyword>
<comment type="caution">
    <text evidence="2">The sequence shown here is derived from an EMBL/GenBank/DDBJ whole genome shotgun (WGS) entry which is preliminary data.</text>
</comment>
<dbReference type="Proteomes" id="UP001162131">
    <property type="component" value="Unassembled WGS sequence"/>
</dbReference>
<proteinExistence type="predicted"/>
<organism evidence="2 3">
    <name type="scientific">Blepharisma stoltei</name>
    <dbReference type="NCBI Taxonomy" id="1481888"/>
    <lineage>
        <taxon>Eukaryota</taxon>
        <taxon>Sar</taxon>
        <taxon>Alveolata</taxon>
        <taxon>Ciliophora</taxon>
        <taxon>Postciliodesmatophora</taxon>
        <taxon>Heterotrichea</taxon>
        <taxon>Heterotrichida</taxon>
        <taxon>Blepharismidae</taxon>
        <taxon>Blepharisma</taxon>
    </lineage>
</organism>
<evidence type="ECO:0000313" key="3">
    <source>
        <dbReference type="Proteomes" id="UP001162131"/>
    </source>
</evidence>
<keyword evidence="3" id="KW-1185">Reference proteome</keyword>
<name>A0AAU9K172_9CILI</name>
<feature type="transmembrane region" description="Helical" evidence="1">
    <location>
        <begin position="20"/>
        <end position="37"/>
    </location>
</feature>
<keyword evidence="1" id="KW-0472">Membrane</keyword>
<keyword evidence="1" id="KW-0812">Transmembrane</keyword>
<evidence type="ECO:0000313" key="2">
    <source>
        <dbReference type="EMBL" id="CAG9331642.1"/>
    </source>
</evidence>